<dbReference type="EMBL" id="JAPQKH010000002">
    <property type="protein sequence ID" value="KAJ5113892.1"/>
    <property type="molecule type" value="Genomic_DNA"/>
</dbReference>
<evidence type="ECO:0000256" key="6">
    <source>
        <dbReference type="ARBA" id="ARBA00023024"/>
    </source>
</evidence>
<evidence type="ECO:0000256" key="9">
    <source>
        <dbReference type="ARBA" id="ARBA00023295"/>
    </source>
</evidence>
<dbReference type="SUPFAM" id="SSF54556">
    <property type="entry name" value="Chitinase insertion domain"/>
    <property type="match status" value="1"/>
</dbReference>
<dbReference type="InterPro" id="IPR001223">
    <property type="entry name" value="Glyco_hydro18_cat"/>
</dbReference>
<evidence type="ECO:0000256" key="12">
    <source>
        <dbReference type="RuleBase" id="RU000489"/>
    </source>
</evidence>
<evidence type="ECO:0000256" key="7">
    <source>
        <dbReference type="ARBA" id="ARBA00023026"/>
    </source>
</evidence>
<dbReference type="Pfam" id="PF00704">
    <property type="entry name" value="Glyco_hydro_18"/>
    <property type="match status" value="1"/>
</dbReference>
<dbReference type="SMART" id="SM00636">
    <property type="entry name" value="Glyco_18"/>
    <property type="match status" value="1"/>
</dbReference>
<keyword evidence="5 12" id="KW-0378">Hydrolase</keyword>
<feature type="domain" description="Chitin-binding type-1" evidence="15">
    <location>
        <begin position="68"/>
        <end position="116"/>
    </location>
</feature>
<dbReference type="EC" id="3.2.1.14" evidence="3"/>
<sequence>MWSLKYIAGWAIVLSLASHAVADDPSSDPYSCSAASPCKIGCCSNTGVCGLGPNFCGSDVCISSCDAKSDCDPGWGSEWSTAETCPLNVCCSKFGFCGTTSDFCGNTTVTQPSCSSGTSASNRIIGYYEGWSSTRACRGMYPEDLLTTAYTHLNYAFAFVDPNSFEVAPMSSGDIALYSRFTALKTYNPGLETWISIGGWSMNDLDQPTATTFSDLAASESAQTAFFKSLVNFMSTYGFDGVDIDWEYPGAPERGGQAADFANYVSFLKNLKNALGSDGHSYGLSITLPSSYWYMQNFDIKSLESYVDWFNLMTYDLHGTCINKLLTYPPAHTNLTEITQTLDLMWRNSIDPSKVVMGMGFYGRSFTLSDPTCTAAGCPFSGGGTPGDCSASAGTLMYSEIQEIVANGATVIEDKDAAVAIVTWDENQWVSYDNADTLKLKMDYASSKCLGGVMIWAASTDDTSGSAIKALTGVSARATLSEASLFKWPGATAAQCVWGECDAGCPSGFQPATGTGGKVSGYAGIFNGCDSGKSRYYCCPTGSVPSCEWKGQAPFCGATSGGRCSSDQVEVTTSTSATGQTCWTGHKSLCCSKTDSDATIDKCEWSGSAPFCTTAGLLLSPGVFFTSADCPSSNPIKQTTSKYGAGGEQPCLYDGGWKSYCCEDPDPWANSNCAWHQGTDYSFTGWAQSWIAGGLLQSVTAPVFGTDCQEMAQVVNQVPTPTIAVTTLMLPTYVPQAPKSLICNLKDSILKNALQLPTPQEVSLCPSPPNIEGRSTEPDPDGASTGVYLESEEFDDDCTLYGLTTITSTKRDLDSITIEDIKRWEQSLEAQRLTNARGVIYDPHSAWEASFDSHNVEISNHTLVSREAHLLAKRTFDKGAALAFCAPGQPATYMYPQTYSGFRTIARLANKGWITIAKPAICGAIGVTSFLTQPSNTNFVTEHVFEKQTLRNIIEYMMKGTLPGGGTLTAKAANVAGIFDATGIFFNDWPSTLSPSWGTSPVITAFGALGHAQAPANYDNLQVCDADLNAIKAKHRCLTSTKITACHAFISSTAWANFGPLEQVAFLADVIDTFSYIKYGQTASSYNAAYKALIVFWTLFSTHPSAQAGYDYVGGGSYILDVSDSRIF</sequence>
<dbReference type="Proteomes" id="UP001149165">
    <property type="component" value="Unassembled WGS sequence"/>
</dbReference>
<dbReference type="SMART" id="SM00270">
    <property type="entry name" value="ChtBD1"/>
    <property type="match status" value="2"/>
</dbReference>
<name>A0A9W9G8D4_9EURO</name>
<evidence type="ECO:0000256" key="13">
    <source>
        <dbReference type="SAM" id="MobiDB-lite"/>
    </source>
</evidence>
<keyword evidence="10" id="KW-0624">Polysaccharide degradation</keyword>
<feature type="disulfide bond" evidence="11">
    <location>
        <begin position="90"/>
        <end position="104"/>
    </location>
</feature>
<dbReference type="InterPro" id="IPR001002">
    <property type="entry name" value="Chitin-bd_1"/>
</dbReference>
<dbReference type="Gene3D" id="3.10.50.10">
    <property type="match status" value="1"/>
</dbReference>
<keyword evidence="7" id="KW-0843">Virulence</keyword>
<dbReference type="CDD" id="cd06922">
    <property type="entry name" value="ChtBD1_GH18_1"/>
    <property type="match status" value="1"/>
</dbReference>
<dbReference type="AlphaFoldDB" id="A0A9W9G8D4"/>
<dbReference type="InterPro" id="IPR001579">
    <property type="entry name" value="Glyco_hydro_18_chit_AS"/>
</dbReference>
<keyword evidence="4 11" id="KW-0147">Chitin-binding</keyword>
<keyword evidence="9 12" id="KW-0326">Glycosidase</keyword>
<dbReference type="PANTHER" id="PTHR11177">
    <property type="entry name" value="CHITINASE"/>
    <property type="match status" value="1"/>
</dbReference>
<evidence type="ECO:0000313" key="17">
    <source>
        <dbReference type="EMBL" id="KAJ5113892.1"/>
    </source>
</evidence>
<proteinExistence type="inferred from homology"/>
<comment type="caution">
    <text evidence="17">The sequence shown here is derived from an EMBL/GenBank/DDBJ whole genome shotgun (WGS) entry which is preliminary data.</text>
</comment>
<dbReference type="GO" id="GO:0006032">
    <property type="term" value="P:chitin catabolic process"/>
    <property type="evidence" value="ECO:0007669"/>
    <property type="project" value="UniProtKB-KW"/>
</dbReference>
<evidence type="ECO:0000256" key="3">
    <source>
        <dbReference type="ARBA" id="ARBA00012729"/>
    </source>
</evidence>
<accession>A0A9W9G8D4</accession>
<protein>
    <recommendedName>
        <fullName evidence="3">chitinase</fullName>
        <ecNumber evidence="3">3.2.1.14</ecNumber>
    </recommendedName>
</protein>
<feature type="disulfide bond" evidence="11">
    <location>
        <begin position="85"/>
        <end position="97"/>
    </location>
</feature>
<dbReference type="GO" id="GO:0008843">
    <property type="term" value="F:endochitinase activity"/>
    <property type="evidence" value="ECO:0007669"/>
    <property type="project" value="UniProtKB-EC"/>
</dbReference>
<evidence type="ECO:0000256" key="5">
    <source>
        <dbReference type="ARBA" id="ARBA00022801"/>
    </source>
</evidence>
<evidence type="ECO:0000313" key="18">
    <source>
        <dbReference type="Proteomes" id="UP001149165"/>
    </source>
</evidence>
<dbReference type="InterPro" id="IPR017853">
    <property type="entry name" value="GH"/>
</dbReference>
<evidence type="ECO:0000256" key="14">
    <source>
        <dbReference type="SAM" id="SignalP"/>
    </source>
</evidence>
<dbReference type="PROSITE" id="PS01095">
    <property type="entry name" value="GH18_1"/>
    <property type="match status" value="1"/>
</dbReference>
<organism evidence="17 18">
    <name type="scientific">Penicillium angulare</name>
    <dbReference type="NCBI Taxonomy" id="116970"/>
    <lineage>
        <taxon>Eukaryota</taxon>
        <taxon>Fungi</taxon>
        <taxon>Dikarya</taxon>
        <taxon>Ascomycota</taxon>
        <taxon>Pezizomycotina</taxon>
        <taxon>Eurotiomycetes</taxon>
        <taxon>Eurotiomycetidae</taxon>
        <taxon>Eurotiales</taxon>
        <taxon>Aspergillaceae</taxon>
        <taxon>Penicillium</taxon>
    </lineage>
</organism>
<evidence type="ECO:0000259" key="15">
    <source>
        <dbReference type="PROSITE" id="PS50941"/>
    </source>
</evidence>
<dbReference type="Gene3D" id="3.20.20.80">
    <property type="entry name" value="Glycosidases"/>
    <property type="match status" value="1"/>
</dbReference>
<feature type="signal peptide" evidence="14">
    <location>
        <begin position="1"/>
        <end position="22"/>
    </location>
</feature>
<reference evidence="17" key="2">
    <citation type="journal article" date="2023" name="IMA Fungus">
        <title>Comparative genomic study of the Penicillium genus elucidates a diverse pangenome and 15 lateral gene transfer events.</title>
        <authorList>
            <person name="Petersen C."/>
            <person name="Sorensen T."/>
            <person name="Nielsen M.R."/>
            <person name="Sondergaard T.E."/>
            <person name="Sorensen J.L."/>
            <person name="Fitzpatrick D.A."/>
            <person name="Frisvad J.C."/>
            <person name="Nielsen K.L."/>
        </authorList>
    </citation>
    <scope>NUCLEOTIDE SEQUENCE</scope>
    <source>
        <strain evidence="17">IBT 30069</strain>
    </source>
</reference>
<dbReference type="InterPro" id="IPR018371">
    <property type="entry name" value="Chitin-binding_1_CS"/>
</dbReference>
<feature type="chain" id="PRO_5040891187" description="chitinase" evidence="14">
    <location>
        <begin position="23"/>
        <end position="1128"/>
    </location>
</feature>
<dbReference type="GO" id="GO:0000272">
    <property type="term" value="P:polysaccharide catabolic process"/>
    <property type="evidence" value="ECO:0007669"/>
    <property type="project" value="UniProtKB-KW"/>
</dbReference>
<evidence type="ECO:0000256" key="11">
    <source>
        <dbReference type="PROSITE-ProRule" id="PRU00261"/>
    </source>
</evidence>
<keyword evidence="11" id="KW-1015">Disulfide bond</keyword>
<dbReference type="Pfam" id="PF00187">
    <property type="entry name" value="Chitin_bind_1"/>
    <property type="match status" value="1"/>
</dbReference>
<dbReference type="OrthoDB" id="73875at2759"/>
<dbReference type="CDD" id="cd00035">
    <property type="entry name" value="ChtBD1"/>
    <property type="match status" value="1"/>
</dbReference>
<comment type="similarity">
    <text evidence="2">Belongs to the glycosyl hydrolase 18 family. Chitinase class V subfamily.</text>
</comment>
<dbReference type="PANTHER" id="PTHR11177:SF333">
    <property type="entry name" value="CHITINASE"/>
    <property type="match status" value="1"/>
</dbReference>
<evidence type="ECO:0000259" key="16">
    <source>
        <dbReference type="PROSITE" id="PS51910"/>
    </source>
</evidence>
<evidence type="ECO:0000256" key="1">
    <source>
        <dbReference type="ARBA" id="ARBA00000822"/>
    </source>
</evidence>
<keyword evidence="6" id="KW-0146">Chitin degradation</keyword>
<dbReference type="InterPro" id="IPR050314">
    <property type="entry name" value="Glycosyl_Hydrlase_18"/>
</dbReference>
<dbReference type="SUPFAM" id="SSF51445">
    <property type="entry name" value="(Trans)glycosidases"/>
    <property type="match status" value="1"/>
</dbReference>
<keyword evidence="14" id="KW-0732">Signal</keyword>
<dbReference type="GO" id="GO:0008061">
    <property type="term" value="F:chitin binding"/>
    <property type="evidence" value="ECO:0007669"/>
    <property type="project" value="UniProtKB-UniRule"/>
</dbReference>
<keyword evidence="8" id="KW-0119">Carbohydrate metabolism</keyword>
<keyword evidence="18" id="KW-1185">Reference proteome</keyword>
<dbReference type="PROSITE" id="PS50941">
    <property type="entry name" value="CHIT_BIND_I_2"/>
    <property type="match status" value="1"/>
</dbReference>
<dbReference type="PROSITE" id="PS00026">
    <property type="entry name" value="CHIT_BIND_I_1"/>
    <property type="match status" value="1"/>
</dbReference>
<dbReference type="Gene3D" id="3.30.60.10">
    <property type="entry name" value="Endochitinase-like"/>
    <property type="match status" value="1"/>
</dbReference>
<feature type="domain" description="GH18" evidence="16">
    <location>
        <begin position="122"/>
        <end position="475"/>
    </location>
</feature>
<comment type="caution">
    <text evidence="11">Lacks conserved residue(s) required for the propagation of feature annotation.</text>
</comment>
<reference evidence="17" key="1">
    <citation type="submission" date="2022-11" db="EMBL/GenBank/DDBJ databases">
        <authorList>
            <person name="Petersen C."/>
        </authorList>
    </citation>
    <scope>NUCLEOTIDE SEQUENCE</scope>
    <source>
        <strain evidence="17">IBT 30069</strain>
    </source>
</reference>
<evidence type="ECO:0000256" key="2">
    <source>
        <dbReference type="ARBA" id="ARBA00008682"/>
    </source>
</evidence>
<gene>
    <name evidence="17" type="ORF">N7456_002426</name>
</gene>
<feature type="region of interest" description="Disordered" evidence="13">
    <location>
        <begin position="760"/>
        <end position="786"/>
    </location>
</feature>
<comment type="catalytic activity">
    <reaction evidence="1">
        <text>Random endo-hydrolysis of N-acetyl-beta-D-glucosaminide (1-&gt;4)-beta-linkages in chitin and chitodextrins.</text>
        <dbReference type="EC" id="3.2.1.14"/>
    </reaction>
</comment>
<dbReference type="SUPFAM" id="SSF57016">
    <property type="entry name" value="Plant lectins/antimicrobial peptides"/>
    <property type="match status" value="1"/>
</dbReference>
<dbReference type="PROSITE" id="PS51910">
    <property type="entry name" value="GH18_2"/>
    <property type="match status" value="1"/>
</dbReference>
<evidence type="ECO:0000256" key="4">
    <source>
        <dbReference type="ARBA" id="ARBA00022669"/>
    </source>
</evidence>
<evidence type="ECO:0000256" key="8">
    <source>
        <dbReference type="ARBA" id="ARBA00023277"/>
    </source>
</evidence>
<dbReference type="InterPro" id="IPR036861">
    <property type="entry name" value="Endochitinase-like_sf"/>
</dbReference>
<evidence type="ECO:0000256" key="10">
    <source>
        <dbReference type="ARBA" id="ARBA00023326"/>
    </source>
</evidence>
<dbReference type="InterPro" id="IPR011583">
    <property type="entry name" value="Chitinase_II/V-like_cat"/>
</dbReference>
<dbReference type="InterPro" id="IPR029070">
    <property type="entry name" value="Chitinase_insertion_sf"/>
</dbReference>